<evidence type="ECO:0000256" key="4">
    <source>
        <dbReference type="ARBA" id="ARBA00022989"/>
    </source>
</evidence>
<protein>
    <submittedName>
        <fullName evidence="7">BAX inhibitor (BI)-1/YccA family protein</fullName>
    </submittedName>
    <submittedName>
        <fullName evidence="10">Bax inhibitor-1/YccA family protein</fullName>
    </submittedName>
    <submittedName>
        <fullName evidence="9">Membrane protein</fullName>
    </submittedName>
</protein>
<reference evidence="10" key="4">
    <citation type="submission" date="2023-02" db="EMBL/GenBank/DDBJ databases">
        <title>Complete genome sequence of Lactobacillus curvatus CACC879 isolated from Pig feces.</title>
        <authorList>
            <person name="Park S."/>
            <person name="Park M.A."/>
            <person name="Kim D.-H."/>
            <person name="Kim Y."/>
        </authorList>
    </citation>
    <scope>NUCLEOTIDE SEQUENCE</scope>
    <source>
        <strain evidence="10">CACC879</strain>
    </source>
</reference>
<feature type="transmembrane region" description="Helical" evidence="6">
    <location>
        <begin position="140"/>
        <end position="157"/>
    </location>
</feature>
<evidence type="ECO:0000313" key="8">
    <source>
        <dbReference type="EMBL" id="AXN36229.1"/>
    </source>
</evidence>
<evidence type="ECO:0000313" key="10">
    <source>
        <dbReference type="EMBL" id="WDC92444.1"/>
    </source>
</evidence>
<evidence type="ECO:0000256" key="6">
    <source>
        <dbReference type="RuleBase" id="RU004379"/>
    </source>
</evidence>
<reference evidence="8 12" key="2">
    <citation type="submission" date="2018-07" db="EMBL/GenBank/DDBJ databases">
        <title>Lactobacillus curvatus genome sequence.</title>
        <authorList>
            <person name="Prechtl R."/>
        </authorList>
    </citation>
    <scope>NUCLEOTIDE SEQUENCE [LARGE SCALE GENOMIC DNA]</scope>
    <source>
        <strain evidence="8 12">TMW 1.1928</strain>
    </source>
</reference>
<evidence type="ECO:0000313" key="11">
    <source>
        <dbReference type="Proteomes" id="UP000199749"/>
    </source>
</evidence>
<dbReference type="PANTHER" id="PTHR23291">
    <property type="entry name" value="BAX INHIBITOR-RELATED"/>
    <property type="match status" value="1"/>
</dbReference>
<dbReference type="OrthoDB" id="9793828at2"/>
<accession>A0A1B2A817</accession>
<dbReference type="RefSeq" id="WP_004270349.1">
    <property type="nucleotide sequence ID" value="NZ_AP024685.1"/>
</dbReference>
<evidence type="ECO:0000313" key="12">
    <source>
        <dbReference type="Proteomes" id="UP000257607"/>
    </source>
</evidence>
<evidence type="ECO:0000256" key="2">
    <source>
        <dbReference type="ARBA" id="ARBA00010350"/>
    </source>
</evidence>
<keyword evidence="3 6" id="KW-0812">Transmembrane</keyword>
<keyword evidence="13" id="KW-1185">Reference proteome</keyword>
<feature type="transmembrane region" description="Helical" evidence="6">
    <location>
        <begin position="83"/>
        <end position="103"/>
    </location>
</feature>
<dbReference type="Proteomes" id="UP000825100">
    <property type="component" value="Chromosome"/>
</dbReference>
<dbReference type="GeneID" id="49609999"/>
<sequence>MEERRVVNVDSEARFFSKVYGLMAVGVGISALIAVLMVTVFKAQTYTILSSGSSWMVWGLMIAELILVVQISRRSMKNPTASLAMFVAYAALNGLTFTAVLLVYNIGEIGAAFASSALVFIAMSIYGRMTKNNLSGFGKFAMMGLIGVIIVSLVNFFMASAAISYFLSYAMLIIFIILTAWDNQKLSMMYRQYGATGEISVSGLAVMGALTLYLDFVNLFLTMLQIFGGGRD</sequence>
<feature type="transmembrane region" description="Helical" evidence="6">
    <location>
        <begin position="193"/>
        <end position="214"/>
    </location>
</feature>
<evidence type="ECO:0000256" key="3">
    <source>
        <dbReference type="ARBA" id="ARBA00022692"/>
    </source>
</evidence>
<dbReference type="Proteomes" id="UP000257607">
    <property type="component" value="Chromosome"/>
</dbReference>
<dbReference type="Pfam" id="PF01027">
    <property type="entry name" value="Bax1-I"/>
    <property type="match status" value="1"/>
</dbReference>
<reference evidence="9 13" key="3">
    <citation type="submission" date="2021-05" db="EMBL/GenBank/DDBJ databases">
        <title>Complete Genome Sequence of Latilactobacillus sp. Strain WDN19, a High D-Aspartate-producing Lactic Acid Bacterium Isolated from a Japanese Pickle.</title>
        <authorList>
            <person name="Kajitani K."/>
            <person name="Takahashi S."/>
        </authorList>
    </citation>
    <scope>NUCLEOTIDE SEQUENCE [LARGE SCALE GENOMIC DNA]</scope>
    <source>
        <strain evidence="9 13">WDN19</strain>
    </source>
</reference>
<feature type="transmembrane region" description="Helical" evidence="6">
    <location>
        <begin position="53"/>
        <end position="71"/>
    </location>
</feature>
<evidence type="ECO:0000313" key="7">
    <source>
        <dbReference type="EMBL" id="ASN60453.1"/>
    </source>
</evidence>
<evidence type="ECO:0000256" key="1">
    <source>
        <dbReference type="ARBA" id="ARBA00004141"/>
    </source>
</evidence>
<dbReference type="PANTHER" id="PTHR23291:SF50">
    <property type="entry name" value="PROTEIN LIFEGUARD 4"/>
    <property type="match status" value="1"/>
</dbReference>
<feature type="transmembrane region" description="Helical" evidence="6">
    <location>
        <begin position="163"/>
        <end position="181"/>
    </location>
</feature>
<evidence type="ECO:0000313" key="9">
    <source>
        <dbReference type="EMBL" id="BCX30102.1"/>
    </source>
</evidence>
<dbReference type="EMBL" id="AP024685">
    <property type="protein sequence ID" value="BCX30102.1"/>
    <property type="molecule type" value="Genomic_DNA"/>
</dbReference>
<dbReference type="AlphaFoldDB" id="A0A1B2A817"/>
<keyword evidence="5 6" id="KW-0472">Membrane</keyword>
<dbReference type="EMBL" id="CP031003">
    <property type="protein sequence ID" value="AXN36229.1"/>
    <property type="molecule type" value="Genomic_DNA"/>
</dbReference>
<name>A0A1B2A817_LATCU</name>
<evidence type="ECO:0000313" key="13">
    <source>
        <dbReference type="Proteomes" id="UP000825100"/>
    </source>
</evidence>
<gene>
    <name evidence="7" type="ORF">CG419_07240</name>
    <name evidence="8" type="ORF">DT351_07540</name>
    <name evidence="9" type="ORF">LTWDN19_06690</name>
    <name evidence="10" type="ORF">PSR33_02515</name>
</gene>
<dbReference type="GO" id="GO:0005886">
    <property type="term" value="C:plasma membrane"/>
    <property type="evidence" value="ECO:0007669"/>
    <property type="project" value="TreeGrafter"/>
</dbReference>
<dbReference type="EMBL" id="CP022474">
    <property type="protein sequence ID" value="ASN60453.1"/>
    <property type="molecule type" value="Genomic_DNA"/>
</dbReference>
<feature type="transmembrane region" description="Helical" evidence="6">
    <location>
        <begin position="109"/>
        <end position="128"/>
    </location>
</feature>
<organism evidence="10 14">
    <name type="scientific">Latilactobacillus curvatus</name>
    <name type="common">Lactobacillus curvatus</name>
    <dbReference type="NCBI Taxonomy" id="28038"/>
    <lineage>
        <taxon>Bacteria</taxon>
        <taxon>Bacillati</taxon>
        <taxon>Bacillota</taxon>
        <taxon>Bacilli</taxon>
        <taxon>Lactobacillales</taxon>
        <taxon>Lactobacillaceae</taxon>
        <taxon>Latilactobacillus</taxon>
    </lineage>
</organism>
<dbReference type="CDD" id="cd10432">
    <property type="entry name" value="BI-1-like_bacterial"/>
    <property type="match status" value="1"/>
</dbReference>
<feature type="transmembrane region" description="Helical" evidence="6">
    <location>
        <begin position="20"/>
        <end position="41"/>
    </location>
</feature>
<comment type="subcellular location">
    <subcellularLocation>
        <location evidence="1">Membrane</location>
        <topology evidence="1">Multi-pass membrane protein</topology>
    </subcellularLocation>
</comment>
<dbReference type="Proteomes" id="UP000199749">
    <property type="component" value="Chromosome"/>
</dbReference>
<comment type="similarity">
    <text evidence="2 6">Belongs to the BI1 family.</text>
</comment>
<keyword evidence="4 6" id="KW-1133">Transmembrane helix</keyword>
<dbReference type="InterPro" id="IPR006214">
    <property type="entry name" value="Bax_inhibitor_1-related"/>
</dbReference>
<evidence type="ECO:0000313" key="14">
    <source>
        <dbReference type="Proteomes" id="UP001215533"/>
    </source>
</evidence>
<dbReference type="EMBL" id="CP117683">
    <property type="protein sequence ID" value="WDC92444.1"/>
    <property type="molecule type" value="Genomic_DNA"/>
</dbReference>
<evidence type="ECO:0000256" key="5">
    <source>
        <dbReference type="ARBA" id="ARBA00023136"/>
    </source>
</evidence>
<reference evidence="7 11" key="1">
    <citation type="submission" date="2017-07" db="EMBL/GenBank/DDBJ databases">
        <title>Lactobacillus curvatus MRS6 whole genome.</title>
        <authorList>
            <person name="Jans C."/>
            <person name="Lagler S."/>
            <person name="Lacroix C."/>
            <person name="Meile L."/>
            <person name="Stevens M.J.A."/>
        </authorList>
    </citation>
    <scope>NUCLEOTIDE SEQUENCE [LARGE SCALE GENOMIC DNA]</scope>
    <source>
        <strain evidence="7 11">MRS6</strain>
    </source>
</reference>
<proteinExistence type="inferred from homology"/>
<dbReference type="Proteomes" id="UP001215533">
    <property type="component" value="Chromosome"/>
</dbReference>